<accession>A0A5Q0BKM4</accession>
<evidence type="ECO:0000313" key="2">
    <source>
        <dbReference type="EMBL" id="QFY44475.1"/>
    </source>
</evidence>
<dbReference type="GO" id="GO:0005975">
    <property type="term" value="P:carbohydrate metabolic process"/>
    <property type="evidence" value="ECO:0007669"/>
    <property type="project" value="InterPro"/>
</dbReference>
<reference evidence="2 3" key="1">
    <citation type="submission" date="2019-09" db="EMBL/GenBank/DDBJ databases">
        <title>Ecophysiology of the spiral-shaped methanotroph Methylospira mobilis as revealed by the complete genome sequence.</title>
        <authorList>
            <person name="Oshkin I.Y."/>
            <person name="Dedysh S.N."/>
            <person name="Miroshnikov K."/>
            <person name="Danilova O.V."/>
            <person name="Hakobyan A."/>
            <person name="Liesack W."/>
        </authorList>
    </citation>
    <scope>NUCLEOTIDE SEQUENCE [LARGE SCALE GENOMIC DNA]</scope>
    <source>
        <strain evidence="2 3">Shm1</strain>
    </source>
</reference>
<dbReference type="EMBL" id="CP044205">
    <property type="protein sequence ID" value="QFY44475.1"/>
    <property type="molecule type" value="Genomic_DNA"/>
</dbReference>
<dbReference type="OrthoDB" id="9807051at2"/>
<dbReference type="Gene3D" id="3.20.20.70">
    <property type="entry name" value="Aldolase class I"/>
    <property type="match status" value="1"/>
</dbReference>
<dbReference type="Proteomes" id="UP000325755">
    <property type="component" value="Chromosome"/>
</dbReference>
<dbReference type="AlphaFoldDB" id="A0A5Q0BKM4"/>
<organism evidence="2 3">
    <name type="scientific">Candidatus Methylospira mobilis</name>
    <dbReference type="NCBI Taxonomy" id="1808979"/>
    <lineage>
        <taxon>Bacteria</taxon>
        <taxon>Pseudomonadati</taxon>
        <taxon>Pseudomonadota</taxon>
        <taxon>Gammaproteobacteria</taxon>
        <taxon>Methylococcales</taxon>
        <taxon>Methylococcaceae</taxon>
        <taxon>Candidatus Methylospira</taxon>
    </lineage>
</organism>
<keyword evidence="1" id="KW-0704">Schiff base</keyword>
<dbReference type="KEGG" id="mmob:F6R98_19105"/>
<gene>
    <name evidence="2" type="ORF">F6R98_19105</name>
</gene>
<dbReference type="InterPro" id="IPR001585">
    <property type="entry name" value="TAL/FSA"/>
</dbReference>
<dbReference type="Pfam" id="PF00923">
    <property type="entry name" value="TAL_FSA"/>
    <property type="match status" value="1"/>
</dbReference>
<sequence>MKKIEELSVKIFADGADEAGMLEMYAKSYIKGLTTNPTLMKKAGITDYRAFCKSILGSIKDKPLSFEVFSDDFSEMERQAMEIAGWGDNVYVKIPVTNTCRETSYALVKKLAAKKIKLNVTALMTLSQVRDVVAALDPEVPSYVSVFAGRIADTGRDPVPLMAAAVELLKINPLAELIWASPRELLNIFQADQVGCQVITVTNDILKKLSLVGYDLDEFSLDTVKMFYRDAVDAEFKL</sequence>
<dbReference type="InParanoid" id="A0A5Q0BKM4"/>
<dbReference type="NCBIfam" id="TIGR02134">
    <property type="entry name" value="transald_staph"/>
    <property type="match status" value="1"/>
</dbReference>
<keyword evidence="3" id="KW-1185">Reference proteome</keyword>
<dbReference type="RefSeq" id="WP_153250436.1">
    <property type="nucleotide sequence ID" value="NZ_CP044205.1"/>
</dbReference>
<dbReference type="PANTHER" id="PTHR10683">
    <property type="entry name" value="TRANSALDOLASE"/>
    <property type="match status" value="1"/>
</dbReference>
<keyword evidence="2" id="KW-0808">Transferase</keyword>
<dbReference type="GO" id="GO:0004801">
    <property type="term" value="F:transaldolase activity"/>
    <property type="evidence" value="ECO:0007669"/>
    <property type="project" value="UniProtKB-EC"/>
</dbReference>
<name>A0A5Q0BKM4_9GAMM</name>
<dbReference type="InterPro" id="IPR011861">
    <property type="entry name" value="Transald_staph-type"/>
</dbReference>
<dbReference type="EC" id="2.2.1.2" evidence="2"/>
<dbReference type="SUPFAM" id="SSF51569">
    <property type="entry name" value="Aldolase"/>
    <property type="match status" value="1"/>
</dbReference>
<dbReference type="InterPro" id="IPR013785">
    <property type="entry name" value="Aldolase_TIM"/>
</dbReference>
<evidence type="ECO:0000256" key="1">
    <source>
        <dbReference type="ARBA" id="ARBA00023270"/>
    </source>
</evidence>
<protein>
    <submittedName>
        <fullName evidence="2">Transaldolase</fullName>
        <ecNumber evidence="2">2.2.1.2</ecNumber>
    </submittedName>
</protein>
<evidence type="ECO:0000313" key="3">
    <source>
        <dbReference type="Proteomes" id="UP000325755"/>
    </source>
</evidence>
<dbReference type="PANTHER" id="PTHR10683:SF40">
    <property type="entry name" value="FRUCTOSE-6-PHOSPHATE ALDOLASE 1-RELATED"/>
    <property type="match status" value="1"/>
</dbReference>
<proteinExistence type="predicted"/>